<gene>
    <name evidence="2" type="ORF">GCM10009755_01980</name>
</gene>
<name>A0ABP5EM77_9MICO</name>
<feature type="compositionally biased region" description="Basic and acidic residues" evidence="1">
    <location>
        <begin position="10"/>
        <end position="26"/>
    </location>
</feature>
<dbReference type="SUPFAM" id="SSF52922">
    <property type="entry name" value="TK C-terminal domain-like"/>
    <property type="match status" value="1"/>
</dbReference>
<feature type="region of interest" description="Disordered" evidence="1">
    <location>
        <begin position="1"/>
        <end position="26"/>
    </location>
</feature>
<reference evidence="3" key="1">
    <citation type="journal article" date="2019" name="Int. J. Syst. Evol. Microbiol.">
        <title>The Global Catalogue of Microorganisms (GCM) 10K type strain sequencing project: providing services to taxonomists for standard genome sequencing and annotation.</title>
        <authorList>
            <consortium name="The Broad Institute Genomics Platform"/>
            <consortium name="The Broad Institute Genome Sequencing Center for Infectious Disease"/>
            <person name="Wu L."/>
            <person name="Ma J."/>
        </authorList>
    </citation>
    <scope>NUCLEOTIDE SEQUENCE [LARGE SCALE GENOMIC DNA]</scope>
    <source>
        <strain evidence="3">JCM 14546</strain>
    </source>
</reference>
<sequence>MAGGVHVPHRAFEPGEHDRHTDRPLERLPLVEQRAIARELALSGTTKRVTPVGLPDEFLDAGALPTLYDRYGVSTAKIVERVKGLL</sequence>
<evidence type="ECO:0000313" key="2">
    <source>
        <dbReference type="EMBL" id="GAA1998321.1"/>
    </source>
</evidence>
<comment type="caution">
    <text evidence="2">The sequence shown here is derived from an EMBL/GenBank/DDBJ whole genome shotgun (WGS) entry which is preliminary data.</text>
</comment>
<evidence type="ECO:0008006" key="4">
    <source>
        <dbReference type="Google" id="ProtNLM"/>
    </source>
</evidence>
<dbReference type="Proteomes" id="UP001500755">
    <property type="component" value="Unassembled WGS sequence"/>
</dbReference>
<dbReference type="EMBL" id="BAAANO010000002">
    <property type="protein sequence ID" value="GAA1998321.1"/>
    <property type="molecule type" value="Genomic_DNA"/>
</dbReference>
<dbReference type="Gene3D" id="3.40.50.920">
    <property type="match status" value="1"/>
</dbReference>
<keyword evidence="3" id="KW-1185">Reference proteome</keyword>
<organism evidence="2 3">
    <name type="scientific">Brevibacterium samyangense</name>
    <dbReference type="NCBI Taxonomy" id="366888"/>
    <lineage>
        <taxon>Bacteria</taxon>
        <taxon>Bacillati</taxon>
        <taxon>Actinomycetota</taxon>
        <taxon>Actinomycetes</taxon>
        <taxon>Micrococcales</taxon>
        <taxon>Brevibacteriaceae</taxon>
        <taxon>Brevibacterium</taxon>
    </lineage>
</organism>
<protein>
    <recommendedName>
        <fullName evidence="4">Transketolase</fullName>
    </recommendedName>
</protein>
<evidence type="ECO:0000256" key="1">
    <source>
        <dbReference type="SAM" id="MobiDB-lite"/>
    </source>
</evidence>
<proteinExistence type="predicted"/>
<dbReference type="InterPro" id="IPR009014">
    <property type="entry name" value="Transketo_C/PFOR_II"/>
</dbReference>
<accession>A0ABP5EM77</accession>
<evidence type="ECO:0000313" key="3">
    <source>
        <dbReference type="Proteomes" id="UP001500755"/>
    </source>
</evidence>